<keyword evidence="6 10" id="KW-0884">PQQ biosynthesis</keyword>
<comment type="pathway">
    <text evidence="1 10">Cofactor biosynthesis; pyrroloquinoline quinone biosynthesis.</text>
</comment>
<keyword evidence="5 10" id="KW-0479">Metal-binding</keyword>
<dbReference type="HAMAP" id="MF_00660">
    <property type="entry name" value="PqqE"/>
    <property type="match status" value="1"/>
</dbReference>
<feature type="binding site" evidence="10">
    <location>
        <position position="118"/>
    </location>
    <ligand>
        <name>[4Fe-4S] cluster</name>
        <dbReference type="ChEBI" id="CHEBI:49883"/>
        <note>4Fe-4S-S-AdoMet</note>
    </ligand>
</feature>
<dbReference type="InterPro" id="IPR013785">
    <property type="entry name" value="Aldolase_TIM"/>
</dbReference>
<dbReference type="Gene3D" id="1.10.10.1150">
    <property type="entry name" value="Coenzyme PQQ synthesis protein D (PqqD)"/>
    <property type="match status" value="1"/>
</dbReference>
<dbReference type="InterPro" id="IPR022479">
    <property type="entry name" value="PqqD_bac"/>
</dbReference>
<dbReference type="InterPro" id="IPR008792">
    <property type="entry name" value="PQQD"/>
</dbReference>
<comment type="similarity">
    <text evidence="10">Belongs to the radical SAM superfamily. PqqE family.</text>
</comment>
<dbReference type="InterPro" id="IPR006638">
    <property type="entry name" value="Elp3/MiaA/NifB-like_rSAM"/>
</dbReference>
<comment type="cofactor">
    <cofactor evidence="10">
        <name>[4Fe-4S] cluster</name>
        <dbReference type="ChEBI" id="CHEBI:49883"/>
    </cofactor>
    <text evidence="10">Binds 1 [4Fe-4S] cluster. The cluster is coordinated with 3 cysteines and an exchangeable S-adenosyl-L-methionine.</text>
</comment>
<evidence type="ECO:0000256" key="2">
    <source>
        <dbReference type="ARBA" id="ARBA00011741"/>
    </source>
</evidence>
<dbReference type="Proteomes" id="UP000053244">
    <property type="component" value="Unassembled WGS sequence"/>
</dbReference>
<dbReference type="CDD" id="cd01335">
    <property type="entry name" value="Radical_SAM"/>
    <property type="match status" value="1"/>
</dbReference>
<proteinExistence type="inferred from homology"/>
<comment type="function">
    <text evidence="10">Catalyzes the cross-linking of a glutamate residue and a tyrosine residue in the PqqA protein as part of the biosynthesis of pyrroloquinoline quinone (PQQ).</text>
</comment>
<evidence type="ECO:0000256" key="4">
    <source>
        <dbReference type="ARBA" id="ARBA00022691"/>
    </source>
</evidence>
<evidence type="ECO:0000259" key="11">
    <source>
        <dbReference type="PROSITE" id="PS51918"/>
    </source>
</evidence>
<dbReference type="SFLD" id="SFLDG01067">
    <property type="entry name" value="SPASM/twitch_domain_containing"/>
    <property type="match status" value="1"/>
</dbReference>
<dbReference type="UniPathway" id="UPA00539"/>
<evidence type="ECO:0000256" key="8">
    <source>
        <dbReference type="ARBA" id="ARBA00023004"/>
    </source>
</evidence>
<reference evidence="12 13" key="1">
    <citation type="submission" date="2015-10" db="EMBL/GenBank/DDBJ databases">
        <authorList>
            <person name="Gilbert D.G."/>
        </authorList>
    </citation>
    <scope>NUCLEOTIDE SEQUENCE [LARGE SCALE GENOMIC DNA]</scope>
    <source>
        <strain evidence="12 13">NRRL B-16712</strain>
    </source>
</reference>
<comment type="caution">
    <text evidence="12">The sequence shown here is derived from an EMBL/GenBank/DDBJ whole genome shotgun (WGS) entry which is preliminary data.</text>
</comment>
<dbReference type="SMART" id="SM00729">
    <property type="entry name" value="Elp3"/>
    <property type="match status" value="1"/>
</dbReference>
<dbReference type="InterPro" id="IPR000385">
    <property type="entry name" value="MoaA_NifB_PqqE_Fe-S-bd_CS"/>
</dbReference>
<dbReference type="NCBIfam" id="TIGR03859">
    <property type="entry name" value="PQQ_PqqD"/>
    <property type="match status" value="1"/>
</dbReference>
<dbReference type="PANTHER" id="PTHR11228:SF7">
    <property type="entry name" value="PQQA PEPTIDE CYCLASE"/>
    <property type="match status" value="1"/>
</dbReference>
<dbReference type="InterPro" id="IPR058240">
    <property type="entry name" value="rSAM_sf"/>
</dbReference>
<dbReference type="PANTHER" id="PTHR11228">
    <property type="entry name" value="RADICAL SAM DOMAIN PROTEIN"/>
    <property type="match status" value="1"/>
</dbReference>
<dbReference type="GO" id="GO:0051539">
    <property type="term" value="F:4 iron, 4 sulfur cluster binding"/>
    <property type="evidence" value="ECO:0007669"/>
    <property type="project" value="UniProtKB-KW"/>
</dbReference>
<keyword evidence="8 10" id="KW-0408">Iron</keyword>
<keyword evidence="13" id="KW-1185">Reference proteome</keyword>
<dbReference type="InterPro" id="IPR041881">
    <property type="entry name" value="PqqD_sf"/>
</dbReference>
<feature type="binding site" evidence="10">
    <location>
        <position position="114"/>
    </location>
    <ligand>
        <name>[4Fe-4S] cluster</name>
        <dbReference type="ChEBI" id="CHEBI:49883"/>
        <note>4Fe-4S-S-AdoMet</note>
    </ligand>
</feature>
<accession>A0A101JMS0</accession>
<keyword evidence="9 10" id="KW-0411">Iron-sulfur</keyword>
<dbReference type="GO" id="GO:0032324">
    <property type="term" value="P:molybdopterin cofactor biosynthetic process"/>
    <property type="evidence" value="ECO:0007669"/>
    <property type="project" value="UniProtKB-ARBA"/>
</dbReference>
<evidence type="ECO:0000313" key="13">
    <source>
        <dbReference type="Proteomes" id="UP000053244"/>
    </source>
</evidence>
<dbReference type="InterPro" id="IPR050377">
    <property type="entry name" value="Radical_SAM_PqqE_MftC-like"/>
</dbReference>
<dbReference type="GO" id="GO:0018189">
    <property type="term" value="P:pyrroloquinoline quinone biosynthetic process"/>
    <property type="evidence" value="ECO:0007669"/>
    <property type="project" value="UniProtKB-UniRule"/>
</dbReference>
<keyword evidence="4 10" id="KW-0949">S-adenosyl-L-methionine</keyword>
<evidence type="ECO:0000256" key="9">
    <source>
        <dbReference type="ARBA" id="ARBA00023014"/>
    </source>
</evidence>
<dbReference type="NCBIfam" id="TIGR04085">
    <property type="entry name" value="rSAM_more_4Fe4S"/>
    <property type="match status" value="1"/>
</dbReference>
<dbReference type="Pfam" id="PF05402">
    <property type="entry name" value="PqqD"/>
    <property type="match status" value="1"/>
</dbReference>
<dbReference type="GO" id="GO:0005506">
    <property type="term" value="F:iron ion binding"/>
    <property type="evidence" value="ECO:0007669"/>
    <property type="project" value="UniProtKB-UniRule"/>
</dbReference>
<feature type="domain" description="Radical SAM core" evidence="11">
    <location>
        <begin position="100"/>
        <end position="311"/>
    </location>
</feature>
<comment type="catalytic activity">
    <reaction evidence="10">
        <text>[PQQ precursor protein] + S-adenosyl-L-methionine = E-Y cross-linked-[PQQ precursor protein] + 5'-deoxyadenosine + L-methionine + H(+)</text>
        <dbReference type="Rhea" id="RHEA:56836"/>
        <dbReference type="Rhea" id="RHEA-COMP:14800"/>
        <dbReference type="Rhea" id="RHEA-COMP:14801"/>
        <dbReference type="ChEBI" id="CHEBI:15378"/>
        <dbReference type="ChEBI" id="CHEBI:17319"/>
        <dbReference type="ChEBI" id="CHEBI:57844"/>
        <dbReference type="ChEBI" id="CHEBI:59789"/>
        <dbReference type="ChEBI" id="CHEBI:141026"/>
        <dbReference type="ChEBI" id="CHEBI:141027"/>
        <dbReference type="EC" id="1.21.98.4"/>
    </reaction>
</comment>
<evidence type="ECO:0000256" key="1">
    <source>
        <dbReference type="ARBA" id="ARBA00004886"/>
    </source>
</evidence>
<evidence type="ECO:0000256" key="10">
    <source>
        <dbReference type="HAMAP-Rule" id="MF_00660"/>
    </source>
</evidence>
<dbReference type="GO" id="GO:1904047">
    <property type="term" value="F:S-adenosyl-L-methionine binding"/>
    <property type="evidence" value="ECO:0007669"/>
    <property type="project" value="UniProtKB-UniRule"/>
</dbReference>
<keyword evidence="3 10" id="KW-0004">4Fe-4S</keyword>
<dbReference type="SFLD" id="SFLDF00280">
    <property type="entry name" value="coenzyme_PQQ_synthesis_protein"/>
    <property type="match status" value="1"/>
</dbReference>
<dbReference type="GO" id="GO:0009975">
    <property type="term" value="F:cyclase activity"/>
    <property type="evidence" value="ECO:0007669"/>
    <property type="project" value="UniProtKB-UniRule"/>
</dbReference>
<dbReference type="EMBL" id="LLZH01000276">
    <property type="protein sequence ID" value="KUL29671.1"/>
    <property type="molecule type" value="Genomic_DNA"/>
</dbReference>
<dbReference type="RefSeq" id="WP_067696846.1">
    <property type="nucleotide sequence ID" value="NZ_LLZH01000276.1"/>
</dbReference>
<dbReference type="InterPro" id="IPR011843">
    <property type="entry name" value="PQQ_synth_PqqE_bac"/>
</dbReference>
<dbReference type="Gene3D" id="3.20.20.70">
    <property type="entry name" value="Aldolase class I"/>
    <property type="match status" value="1"/>
</dbReference>
<organism evidence="12 13">
    <name type="scientific">Actinoplanes awajinensis subsp. mycoplanecinus</name>
    <dbReference type="NCBI Taxonomy" id="135947"/>
    <lineage>
        <taxon>Bacteria</taxon>
        <taxon>Bacillati</taxon>
        <taxon>Actinomycetota</taxon>
        <taxon>Actinomycetes</taxon>
        <taxon>Micromonosporales</taxon>
        <taxon>Micromonosporaceae</taxon>
        <taxon>Actinoplanes</taxon>
    </lineage>
</organism>
<dbReference type="AlphaFoldDB" id="A0A101JMS0"/>
<protein>
    <recommendedName>
        <fullName evidence="10">PqqA peptide cyclase</fullName>
        <ecNumber evidence="10">1.21.98.4</ecNumber>
    </recommendedName>
    <alternativeName>
        <fullName evidence="10">Coenzyme PQQ synthesis protein E</fullName>
    </alternativeName>
</protein>
<dbReference type="OrthoDB" id="9782387at2"/>
<gene>
    <name evidence="10" type="primary">pqqE</name>
    <name evidence="12" type="ORF">ADL15_26525</name>
</gene>
<sequence>MRPGLATGVRLVHDPVRDADALLYPEGALLLEGPAVDVVRACDGRRDIGGVVAVLAQIFDELRADDVTRLVEELTGRRLLTDAGRPARHEQCAGTFTGAAPLPIGMVAELTYRCPLRCGYCSNPVQIDPVSDELSTAEWIAVLDQARALGVLQVHFSGGEPVLRPDLADLVAHARALGMYTNLVTSGVGLSHGRLDRLGAAGIDHVQLSVQHAETPAADAIAGLRAHQKKIEAAGLIRQADLPLTINVVLHAANVDRLTDIAALAASLGAARLELAHTQYYGWGLRNRAALMPTTEQVRRSAIAAREVHERYGETMEIVYVEPDHYTGRPKPCMNGWGTRQFAVSPTGVVLPCLAAAQLPGPQPPSVRRDDLATIWHDAELFNRFRGTAWMPEPCRSCELRERDFGGCRCQAFQLTGDQTATDPACSLSPDHGLVAPAGPRRPLMIARRYR</sequence>
<evidence type="ECO:0000256" key="7">
    <source>
        <dbReference type="ARBA" id="ARBA00023002"/>
    </source>
</evidence>
<comment type="subunit">
    <text evidence="2">Monomer. Interacts with PqqE.</text>
</comment>
<dbReference type="PROSITE" id="PS01305">
    <property type="entry name" value="MOAA_NIFB_PQQE"/>
    <property type="match status" value="1"/>
</dbReference>
<dbReference type="PROSITE" id="PS51918">
    <property type="entry name" value="RADICAL_SAM"/>
    <property type="match status" value="1"/>
</dbReference>
<dbReference type="Pfam" id="PF13186">
    <property type="entry name" value="SPASM"/>
    <property type="match status" value="1"/>
</dbReference>
<dbReference type="SUPFAM" id="SSF102114">
    <property type="entry name" value="Radical SAM enzymes"/>
    <property type="match status" value="1"/>
</dbReference>
<evidence type="ECO:0000256" key="3">
    <source>
        <dbReference type="ARBA" id="ARBA00022485"/>
    </source>
</evidence>
<dbReference type="Pfam" id="PF04055">
    <property type="entry name" value="Radical_SAM"/>
    <property type="match status" value="1"/>
</dbReference>
<feature type="binding site" evidence="10">
    <location>
        <position position="121"/>
    </location>
    <ligand>
        <name>[4Fe-4S] cluster</name>
        <dbReference type="ChEBI" id="CHEBI:49883"/>
        <note>4Fe-4S-S-AdoMet</note>
    </ligand>
</feature>
<dbReference type="InterPro" id="IPR007197">
    <property type="entry name" value="rSAM"/>
</dbReference>
<evidence type="ECO:0000256" key="6">
    <source>
        <dbReference type="ARBA" id="ARBA00022905"/>
    </source>
</evidence>
<comment type="subunit">
    <text evidence="10">Interacts with PqqD. The interaction is necessary for activity of PqqE.</text>
</comment>
<evidence type="ECO:0000256" key="5">
    <source>
        <dbReference type="ARBA" id="ARBA00022723"/>
    </source>
</evidence>
<dbReference type="SFLD" id="SFLDG01386">
    <property type="entry name" value="main_SPASM_domain-containing"/>
    <property type="match status" value="1"/>
</dbReference>
<dbReference type="SFLD" id="SFLDS00029">
    <property type="entry name" value="Radical_SAM"/>
    <property type="match status" value="1"/>
</dbReference>
<dbReference type="EC" id="1.21.98.4" evidence="10"/>
<name>A0A101JMS0_9ACTN</name>
<evidence type="ECO:0000313" key="12">
    <source>
        <dbReference type="EMBL" id="KUL29671.1"/>
    </source>
</evidence>
<dbReference type="NCBIfam" id="TIGR02109">
    <property type="entry name" value="PQQ_syn_pqqE"/>
    <property type="match status" value="1"/>
</dbReference>
<dbReference type="InterPro" id="IPR023885">
    <property type="entry name" value="4Fe4S-binding_SPASM_dom"/>
</dbReference>
<dbReference type="GO" id="GO:0016491">
    <property type="term" value="F:oxidoreductase activity"/>
    <property type="evidence" value="ECO:0007669"/>
    <property type="project" value="UniProtKB-KW"/>
</dbReference>
<keyword evidence="7 10" id="KW-0560">Oxidoreductase</keyword>
<dbReference type="GO" id="GO:0048038">
    <property type="term" value="F:quinone binding"/>
    <property type="evidence" value="ECO:0007669"/>
    <property type="project" value="InterPro"/>
</dbReference>